<dbReference type="AlphaFoldDB" id="A0A1S8ABA7"/>
<gene>
    <name evidence="1" type="ORF">SAMD00023353_8400060</name>
</gene>
<dbReference type="EMBL" id="DF977529">
    <property type="protein sequence ID" value="GAW27202.1"/>
    <property type="molecule type" value="Genomic_DNA"/>
</dbReference>
<dbReference type="Proteomes" id="UP000054516">
    <property type="component" value="Unassembled WGS sequence"/>
</dbReference>
<accession>A0A1S8ABA7</accession>
<name>A0A1S8ABA7_ROSNE</name>
<proteinExistence type="predicted"/>
<dbReference type="OrthoDB" id="4896910at2759"/>
<evidence type="ECO:0000313" key="2">
    <source>
        <dbReference type="Proteomes" id="UP000054516"/>
    </source>
</evidence>
<reference evidence="1" key="1">
    <citation type="submission" date="2016-03" db="EMBL/GenBank/DDBJ databases">
        <title>Draft genome sequence of Rosellinia necatrix.</title>
        <authorList>
            <person name="Kanematsu S."/>
        </authorList>
    </citation>
    <scope>NUCLEOTIDE SEQUENCE [LARGE SCALE GENOMIC DNA]</scope>
    <source>
        <strain evidence="1">W97</strain>
    </source>
</reference>
<protein>
    <submittedName>
        <fullName evidence="1">Putative wd-repeat protein</fullName>
    </submittedName>
</protein>
<keyword evidence="2" id="KW-1185">Reference proteome</keyword>
<sequence length="164" mass="18809">MDELVRTTPSLYSMYEKSFNDICSSRKTDADHCRRVLFSAALAYRPLLETELVAIIDLPPEVDLTILIDKVLYLYLELDVDESRSVSMVRFVHVFAREFILGKLGANDHSMLMKDCLDVLANAFDCKHYKQQRANPVDKSKPYGLCGDRVDQTPLCNDQPRCRN</sequence>
<organism evidence="1">
    <name type="scientific">Rosellinia necatrix</name>
    <name type="common">White root-rot fungus</name>
    <dbReference type="NCBI Taxonomy" id="77044"/>
    <lineage>
        <taxon>Eukaryota</taxon>
        <taxon>Fungi</taxon>
        <taxon>Dikarya</taxon>
        <taxon>Ascomycota</taxon>
        <taxon>Pezizomycotina</taxon>
        <taxon>Sordariomycetes</taxon>
        <taxon>Xylariomycetidae</taxon>
        <taxon>Xylariales</taxon>
        <taxon>Xylariaceae</taxon>
        <taxon>Rosellinia</taxon>
    </lineage>
</organism>
<evidence type="ECO:0000313" key="1">
    <source>
        <dbReference type="EMBL" id="GAW27202.1"/>
    </source>
</evidence>